<dbReference type="InterPro" id="IPR021884">
    <property type="entry name" value="Ice-bd_prot"/>
</dbReference>
<dbReference type="Proteomes" id="UP000679307">
    <property type="component" value="Chromosome"/>
</dbReference>
<dbReference type="Pfam" id="PF19077">
    <property type="entry name" value="Big_13"/>
    <property type="match status" value="3"/>
</dbReference>
<feature type="domain" description="Bacterial Ig-like" evidence="5">
    <location>
        <begin position="266"/>
        <end position="342"/>
    </location>
</feature>
<feature type="compositionally biased region" description="Polar residues" evidence="3">
    <location>
        <begin position="266"/>
        <end position="286"/>
    </location>
</feature>
<evidence type="ECO:0000313" key="6">
    <source>
        <dbReference type="EMBL" id="QVT79621.1"/>
    </source>
</evidence>
<dbReference type="NCBIfam" id="NF033510">
    <property type="entry name" value="Ca_tandemer"/>
    <property type="match status" value="3"/>
</dbReference>
<feature type="domain" description="Bacterial Ig-like" evidence="5">
    <location>
        <begin position="446"/>
        <end position="518"/>
    </location>
</feature>
<evidence type="ECO:0000256" key="4">
    <source>
        <dbReference type="SAM" id="SignalP"/>
    </source>
</evidence>
<feature type="chain" id="PRO_5047231514" description="Bacterial Ig-like domain-containing protein" evidence="4">
    <location>
        <begin position="42"/>
        <end position="679"/>
    </location>
</feature>
<feature type="compositionally biased region" description="Low complexity" evidence="3">
    <location>
        <begin position="520"/>
        <end position="543"/>
    </location>
</feature>
<organism evidence="6 7">
    <name type="scientific">Nocardioides aquaticus</name>
    <dbReference type="NCBI Taxonomy" id="160826"/>
    <lineage>
        <taxon>Bacteria</taxon>
        <taxon>Bacillati</taxon>
        <taxon>Actinomycetota</taxon>
        <taxon>Actinomycetes</taxon>
        <taxon>Propionibacteriales</taxon>
        <taxon>Nocardioidaceae</taxon>
        <taxon>Nocardioides</taxon>
    </lineage>
</organism>
<accession>A0ABX8EJ36</accession>
<gene>
    <name evidence="6" type="ORF">ENKNEFLB_02004</name>
</gene>
<evidence type="ECO:0000256" key="1">
    <source>
        <dbReference type="ARBA" id="ARBA00005445"/>
    </source>
</evidence>
<dbReference type="Gene3D" id="2.60.40.10">
    <property type="entry name" value="Immunoglobulins"/>
    <property type="match status" value="3"/>
</dbReference>
<sequence length="679" mass="67496">MSRASRRPVRPQTRTGIARIAVGASALLVAGQLTTTSPAAAAPDPAPAAAFVDLGTATTYSVLGGTGVSSTGAGTALAGDLGLSPAGVIAGFPPGTVAGTVHDKDAAAEQAQTDRQAAYDAAAAQPSTASFSGDQAGTTFKPGVHDSAAAFTNTGTMTLDADGDPSAVFVFQIGAAMSSAAASKVVLTDGALANNVYWQVVGATSLGAGAKYVGTFLAAGAVSLGEGASVKGRILTPGTVALANSPVTEPVDDLTAPVVGIDGGATRSTNDTTPPVSGTTDEPSGTTVTVTVDEQAYTTRVGAAGRWTLSTDLLAAGPHPVLASVTDASRNTGTASQVLTVDVTAPLVAVDGGARSATDDTTPTLSGTTDAPEGTAVAVEVDGQSLTAVAGASGSWSVPAAPLAEASYLVVASADDAAGNTGEARQVLTVDETVPVVSLDGGATRGTSDTSPWVYGRTAEQAGTTVDVTVRDQQLTAVVVRGGAWGVSAEALPRGVHTVTASITDAAGNTGSVDQRLTIGPGLPSGPSGPVEPEDPGTPAADPRPDAAIRLARQAFTGVEVYGPGQRVTQRLSRRAPRATLHVRVTNRGTTADTLAVDATADDRRFPVSYRTGGADVTRAVEAGTWTTGSMEPGGSVTLVVKVRRTRSVRPGAKRAVTVVTASAGSPDVRDAVVARFRG</sequence>
<evidence type="ECO:0000256" key="2">
    <source>
        <dbReference type="ARBA" id="ARBA00022729"/>
    </source>
</evidence>
<dbReference type="EMBL" id="CP075371">
    <property type="protein sequence ID" value="QVT79621.1"/>
    <property type="molecule type" value="Genomic_DNA"/>
</dbReference>
<feature type="domain" description="Bacterial Ig-like" evidence="5">
    <location>
        <begin position="353"/>
        <end position="431"/>
    </location>
</feature>
<dbReference type="InterPro" id="IPR013783">
    <property type="entry name" value="Ig-like_fold"/>
</dbReference>
<evidence type="ECO:0000313" key="7">
    <source>
        <dbReference type="Proteomes" id="UP000679307"/>
    </source>
</evidence>
<dbReference type="Pfam" id="PF11999">
    <property type="entry name" value="Ice_binding"/>
    <property type="match status" value="1"/>
</dbReference>
<feature type="region of interest" description="Disordered" evidence="3">
    <location>
        <begin position="509"/>
        <end position="543"/>
    </location>
</feature>
<name>A0ABX8EJ36_9ACTN</name>
<feature type="region of interest" description="Disordered" evidence="3">
    <location>
        <begin position="262"/>
        <end position="286"/>
    </location>
</feature>
<comment type="similarity">
    <text evidence="1">Belongs to the ice-binding protein family.</text>
</comment>
<dbReference type="RefSeq" id="WP_214059040.1">
    <property type="nucleotide sequence ID" value="NZ_CP075371.1"/>
</dbReference>
<reference evidence="6 7" key="1">
    <citation type="submission" date="2021-05" db="EMBL/GenBank/DDBJ databases">
        <title>Complete genome of Nocardioides aquaticus KCTC 9944T isolated from meromictic and hypersaline Ekho Lake, Antarctica.</title>
        <authorList>
            <person name="Hwang K."/>
            <person name="Kim K.M."/>
            <person name="Choe H."/>
        </authorList>
    </citation>
    <scope>NUCLEOTIDE SEQUENCE [LARGE SCALE GENOMIC DNA]</scope>
    <source>
        <strain evidence="6 7">KCTC 9944</strain>
    </source>
</reference>
<feature type="signal peptide" evidence="4">
    <location>
        <begin position="1"/>
        <end position="41"/>
    </location>
</feature>
<dbReference type="InterPro" id="IPR044016">
    <property type="entry name" value="Big_13"/>
</dbReference>
<keyword evidence="7" id="KW-1185">Reference proteome</keyword>
<evidence type="ECO:0000259" key="5">
    <source>
        <dbReference type="Pfam" id="PF19077"/>
    </source>
</evidence>
<keyword evidence="2 4" id="KW-0732">Signal</keyword>
<protein>
    <recommendedName>
        <fullName evidence="5">Bacterial Ig-like domain-containing protein</fullName>
    </recommendedName>
</protein>
<evidence type="ECO:0000256" key="3">
    <source>
        <dbReference type="SAM" id="MobiDB-lite"/>
    </source>
</evidence>
<proteinExistence type="inferred from homology"/>